<evidence type="ECO:0000256" key="1">
    <source>
        <dbReference type="SAM" id="MobiDB-lite"/>
    </source>
</evidence>
<proteinExistence type="predicted"/>
<dbReference type="EMBL" id="SZZH01000001">
    <property type="protein sequence ID" value="TKV62125.1"/>
    <property type="molecule type" value="Genomic_DNA"/>
</dbReference>
<evidence type="ECO:0000313" key="3">
    <source>
        <dbReference type="Proteomes" id="UP000306985"/>
    </source>
</evidence>
<name>A0A4V6CU27_9ACTN</name>
<feature type="region of interest" description="Disordered" evidence="1">
    <location>
        <begin position="184"/>
        <end position="203"/>
    </location>
</feature>
<dbReference type="SUPFAM" id="SSF55811">
    <property type="entry name" value="Nudix"/>
    <property type="match status" value="1"/>
</dbReference>
<gene>
    <name evidence="2" type="ORF">FDO65_03620</name>
</gene>
<protein>
    <submittedName>
        <fullName evidence="2">NUDIX hydrolase</fullName>
    </submittedName>
</protein>
<dbReference type="Proteomes" id="UP000306985">
    <property type="component" value="Unassembled WGS sequence"/>
</dbReference>
<dbReference type="PANTHER" id="PTHR43736:SF4">
    <property type="entry name" value="SLR1690 PROTEIN"/>
    <property type="match status" value="1"/>
</dbReference>
<dbReference type="GO" id="GO:0016787">
    <property type="term" value="F:hydrolase activity"/>
    <property type="evidence" value="ECO:0007669"/>
    <property type="project" value="UniProtKB-KW"/>
</dbReference>
<dbReference type="AlphaFoldDB" id="A0A4V6CU27"/>
<dbReference type="PANTHER" id="PTHR43736">
    <property type="entry name" value="ADP-RIBOSE PYROPHOSPHATASE"/>
    <property type="match status" value="1"/>
</dbReference>
<keyword evidence="3" id="KW-1185">Reference proteome</keyword>
<dbReference type="Gene3D" id="3.90.79.10">
    <property type="entry name" value="Nucleoside Triphosphate Pyrophosphohydrolase"/>
    <property type="match status" value="1"/>
</dbReference>
<comment type="caution">
    <text evidence="2">The sequence shown here is derived from an EMBL/GenBank/DDBJ whole genome shotgun (WGS) entry which is preliminary data.</text>
</comment>
<dbReference type="OrthoDB" id="9786141at2"/>
<dbReference type="CDD" id="cd18873">
    <property type="entry name" value="NUDIX_NadM_like"/>
    <property type="match status" value="1"/>
</dbReference>
<evidence type="ECO:0000313" key="2">
    <source>
        <dbReference type="EMBL" id="TKV62125.1"/>
    </source>
</evidence>
<sequence length="203" mass="21882">MVSVDVVAVRFAVTEATPSVAIIRRDREPFAGELALPGVLLGRGERLYDAALRAITGKVGLPPEHIRGVGQLATFDEPLRDPRGPTLSLSMWAVVDPAAPVDTASWFAFGQVPHLAFDHGPILEVARAALAGLLWRDRTFTRAILGEEFSTARALALAEALSGSRPDRGNLNRMLRSMPGLQQAEAAVRSGGPGRPYQPWVWT</sequence>
<reference evidence="2 3" key="1">
    <citation type="submission" date="2019-05" db="EMBL/GenBank/DDBJ databases">
        <title>Nakamurella sp. N5BH11, whole genome shotgun sequence.</title>
        <authorList>
            <person name="Tuo L."/>
        </authorList>
    </citation>
    <scope>NUCLEOTIDE SEQUENCE [LARGE SCALE GENOMIC DNA]</scope>
    <source>
        <strain evidence="2 3">N5BH11</strain>
    </source>
</reference>
<accession>A0A4V6CU27</accession>
<organism evidence="2 3">
    <name type="scientific">Nakamurella flava</name>
    <dbReference type="NCBI Taxonomy" id="2576308"/>
    <lineage>
        <taxon>Bacteria</taxon>
        <taxon>Bacillati</taxon>
        <taxon>Actinomycetota</taxon>
        <taxon>Actinomycetes</taxon>
        <taxon>Nakamurellales</taxon>
        <taxon>Nakamurellaceae</taxon>
        <taxon>Nakamurella</taxon>
    </lineage>
</organism>
<dbReference type="InterPro" id="IPR015797">
    <property type="entry name" value="NUDIX_hydrolase-like_dom_sf"/>
</dbReference>
<keyword evidence="2" id="KW-0378">Hydrolase</keyword>